<dbReference type="InterPro" id="IPR031631">
    <property type="entry name" value="Glyco_hydro_63N"/>
</dbReference>
<dbReference type="GO" id="GO:0004573">
    <property type="term" value="F:Glc3Man9GlcNAc2 oligosaccharide glucosidase activity"/>
    <property type="evidence" value="ECO:0007669"/>
    <property type="project" value="UniProtKB-UniRule"/>
</dbReference>
<comment type="catalytic activity">
    <reaction evidence="12">
        <text>N(4)-(alpha-D-Glc-(1-&gt;2)-alpha-D-Glc-(1-&gt;3)-alpha-D-Glc-(1-&gt;3)-alpha-D-Man-(1-&gt;2)-alpha-D-Man-(1-&gt;2)-alpha-D-Man-(1-&gt;3)-[alpha-D-Man-(1-&gt;2)-alpha-D-Man-(1-&gt;3)-[alpha-D-Man-(1-&gt;2)-alpha-D-Man-(1-&gt;6)]-alpha-D-Man-(1-&gt;6)]-beta-D-Man-(1-&gt;4)-beta-D-GlcNAc-(1-&gt;4)-beta-D-GlcNAc)-L-asparaginyl-[protein] + H2O = N(4)-(alpha-D-Glc-(1-&gt;3)-alpha-D-Glc-(1-&gt;3)-alpha-D-Man-(1-&gt;2)-alpha-D-Man-(1-&gt;2)-alpha-D-Man-(1-&gt;3)-[alpha-D-Man-(1-&gt;2)-alpha-D-Man-(1-&gt;3)-[alpha-D-Man-(1-&gt;2)-alpha-D-Man-(1-&gt;6)]-alpha-D-Man-(1-&gt;6)]-beta-D-Man-(1-&gt;4)-beta-D-GlcNAc-(1-&gt;4)-beta-D-GlcNAc)-L-asparaginyl-[protein] + beta-D-glucose</text>
        <dbReference type="Rhea" id="RHEA:55988"/>
        <dbReference type="Rhea" id="RHEA-COMP:12806"/>
        <dbReference type="Rhea" id="RHEA-COMP:14355"/>
        <dbReference type="ChEBI" id="CHEBI:15377"/>
        <dbReference type="ChEBI" id="CHEBI:15903"/>
        <dbReference type="ChEBI" id="CHEBI:59082"/>
        <dbReference type="ChEBI" id="CHEBI:132537"/>
        <dbReference type="EC" id="3.2.1.106"/>
    </reaction>
</comment>
<dbReference type="STRING" id="590646.G3B4L2"/>
<evidence type="ECO:0000256" key="4">
    <source>
        <dbReference type="ARBA" id="ARBA00022801"/>
    </source>
</evidence>
<evidence type="ECO:0000256" key="7">
    <source>
        <dbReference type="ARBA" id="ARBA00022989"/>
    </source>
</evidence>
<evidence type="ECO:0000256" key="8">
    <source>
        <dbReference type="ARBA" id="ARBA00023136"/>
    </source>
</evidence>
<dbReference type="AlphaFoldDB" id="G3B4L2"/>
<dbReference type="OrthoDB" id="410058at2759"/>
<dbReference type="Gene3D" id="2.70.98.110">
    <property type="entry name" value="Glycosyl hydrolase family 63, N-terminal domain"/>
    <property type="match status" value="1"/>
</dbReference>
<dbReference type="InterPro" id="IPR031335">
    <property type="entry name" value="Glyco_hydro_63_C"/>
</dbReference>
<keyword evidence="4 12" id="KW-0378">Hydrolase</keyword>
<evidence type="ECO:0000256" key="3">
    <source>
        <dbReference type="ARBA" id="ARBA00022692"/>
    </source>
</evidence>
<dbReference type="EMBL" id="GL996521">
    <property type="protein sequence ID" value="EGV63974.1"/>
    <property type="molecule type" value="Genomic_DNA"/>
</dbReference>
<keyword evidence="10 12" id="KW-0326">Glycosidase</keyword>
<evidence type="ECO:0000256" key="1">
    <source>
        <dbReference type="ARBA" id="ARBA00004648"/>
    </source>
</evidence>
<dbReference type="Pfam" id="PF16923">
    <property type="entry name" value="Glyco_hydro_63N"/>
    <property type="match status" value="1"/>
</dbReference>
<evidence type="ECO:0000259" key="14">
    <source>
        <dbReference type="Pfam" id="PF03200"/>
    </source>
</evidence>
<keyword evidence="7" id="KW-1133">Transmembrane helix</keyword>
<evidence type="ECO:0000313" key="16">
    <source>
        <dbReference type="EMBL" id="EGV63974.1"/>
    </source>
</evidence>
<keyword evidence="8" id="KW-0472">Membrane</keyword>
<feature type="domain" description="Glycosyl hydrolase family 63 N-terminal" evidence="15">
    <location>
        <begin position="26"/>
        <end position="259"/>
    </location>
</feature>
<evidence type="ECO:0000256" key="5">
    <source>
        <dbReference type="ARBA" id="ARBA00022824"/>
    </source>
</evidence>
<dbReference type="InterPro" id="IPR004888">
    <property type="entry name" value="Glycoside_hydrolase_63"/>
</dbReference>
<keyword evidence="17" id="KW-1185">Reference proteome</keyword>
<dbReference type="Gene3D" id="1.50.10.10">
    <property type="match status" value="1"/>
</dbReference>
<dbReference type="GO" id="GO:0006487">
    <property type="term" value="P:protein N-linked glycosylation"/>
    <property type="evidence" value="ECO:0007669"/>
    <property type="project" value="UniProtKB-UniRule"/>
</dbReference>
<evidence type="ECO:0000256" key="6">
    <source>
        <dbReference type="ARBA" id="ARBA00022968"/>
    </source>
</evidence>
<sequence length="805" mass="93834">MTYFGLYMEEFYGFTKGKYKAASDSSLLWGPYRSGLYFGIRPRIPRSLLSGLMWFNMDDYNGVRKMRHFYEQNDPMKKANWIYYDPRYGGRQVIIDKESHIKLVIDFIKSEDGKSWGVKVKSKPQKGFEHVKTSFVWYSGMESEPLETDIFGQETTAAVINLDMDRSIDGRYNGPIKLAGASEDLGFFTLSIGEGPTSNQRPKSIFDYEEIDPRQNRHLSLRVPNDEIWRAKDIFNSLLQDSVQDLMDKYGEEPIPPHQSFVMRDMNKFQGNLHFVQQIFEGEAEFYILYDNAFTPEDQKITKDNFEFKSKKVLDIFHSKFKQHFELLPPFDKQEYQPFAKEIVSGLLGGISYFYGDHLVDRETKFDDESFEKYELEGKLEGPHELFTLVPSRPFFPRGFLWDEGFHLLPLLDYDSDLALEIIQSWFSLIDDDGWIAREQILGPESRSRVPEDFRTQSPEIVNPPTLMLVFTFLLRNLQNEQFGNINAPKVVEDYGEIPLFDSSDLGKLVLSHPELLTNYTKSIYPHLKAHYEMFRRTQKGYLEDFGRSPDLEVYRWRGRTLTHCLASGLDDYPRALPADIAELNVDLLSWIGVMTRSVKLIANILGEDDDVKHYQEIENNIIKSLDDIHWSEEEGVYCDKSVDEDEIDVFVCYKGYVSLFPFITKMMGHDSYDKLERLVDFISDPEQLWSDYGIRSVSKSDPTYRTGENYWRSPIWVNINYLVLDALKHYKEVGSGMPKPLQQKISSTYHDLRVNLVDNTFKEWKRTGFLWEQYDDETGVAKGAKNFLGWTSTVILMMSMPENI</sequence>
<evidence type="ECO:0000256" key="2">
    <source>
        <dbReference type="ARBA" id="ARBA00010833"/>
    </source>
</evidence>
<dbReference type="InterPro" id="IPR038518">
    <property type="entry name" value="Glyco_hydro_63N_sf"/>
</dbReference>
<dbReference type="InterPro" id="IPR012341">
    <property type="entry name" value="6hp_glycosidase-like_sf"/>
</dbReference>
<dbReference type="eggNOG" id="KOG2161">
    <property type="taxonomic scope" value="Eukaryota"/>
</dbReference>
<dbReference type="Pfam" id="PF03200">
    <property type="entry name" value="Glyco_hydro_63"/>
    <property type="match status" value="1"/>
</dbReference>
<dbReference type="GO" id="GO:0005789">
    <property type="term" value="C:endoplasmic reticulum membrane"/>
    <property type="evidence" value="ECO:0007669"/>
    <property type="project" value="UniProtKB-SubCell"/>
</dbReference>
<reference evidence="16 17" key="1">
    <citation type="journal article" date="2011" name="Proc. Natl. Acad. Sci. U.S.A.">
        <title>Comparative genomics of xylose-fermenting fungi for enhanced biofuel production.</title>
        <authorList>
            <person name="Wohlbach D.J."/>
            <person name="Kuo A."/>
            <person name="Sato T.K."/>
            <person name="Potts K.M."/>
            <person name="Salamov A.A."/>
            <person name="LaButti K.M."/>
            <person name="Sun H."/>
            <person name="Clum A."/>
            <person name="Pangilinan J.L."/>
            <person name="Lindquist E.A."/>
            <person name="Lucas S."/>
            <person name="Lapidus A."/>
            <person name="Jin M."/>
            <person name="Gunawan C."/>
            <person name="Balan V."/>
            <person name="Dale B.E."/>
            <person name="Jeffries T.W."/>
            <person name="Zinkel R."/>
            <person name="Barry K.W."/>
            <person name="Grigoriev I.V."/>
            <person name="Gasch A.P."/>
        </authorList>
    </citation>
    <scope>NUCLEOTIDE SEQUENCE [LARGE SCALE GENOMIC DNA]</scope>
    <source>
        <strain evidence="17">ATCC 10573 / BCRC 21748 / CBS 615 / JCM 9827 / NBRC 10315 / NRRL Y-1498 / VKM Y-70</strain>
    </source>
</reference>
<accession>G3B4L2</accession>
<keyword evidence="6" id="KW-0735">Signal-anchor</keyword>
<gene>
    <name evidence="16" type="ORF">CANTEDRAFT_130333</name>
</gene>
<dbReference type="GeneID" id="18249441"/>
<evidence type="ECO:0000256" key="10">
    <source>
        <dbReference type="ARBA" id="ARBA00023295"/>
    </source>
</evidence>
<proteinExistence type="inferred from homology"/>
<dbReference type="PANTHER" id="PTHR10412:SF11">
    <property type="entry name" value="MANNOSYL-OLIGOSACCHARIDE GLUCOSIDASE"/>
    <property type="match status" value="1"/>
</dbReference>
<organism evidence="17">
    <name type="scientific">Candida tenuis (strain ATCC 10573 / BCRC 21748 / CBS 615 / JCM 9827 / NBRC 10315 / NRRL Y-1498 / VKM Y-70)</name>
    <name type="common">Yeast</name>
    <name type="synonym">Yamadazyma tenuis</name>
    <dbReference type="NCBI Taxonomy" id="590646"/>
    <lineage>
        <taxon>Eukaryota</taxon>
        <taxon>Fungi</taxon>
        <taxon>Dikarya</taxon>
        <taxon>Ascomycota</taxon>
        <taxon>Saccharomycotina</taxon>
        <taxon>Pichiomycetes</taxon>
        <taxon>Debaryomycetaceae</taxon>
        <taxon>Yamadazyma</taxon>
    </lineage>
</organism>
<comment type="subcellular location">
    <subcellularLocation>
        <location evidence="1 12">Endoplasmic reticulum membrane</location>
        <topology evidence="1 12">Single-pass type II membrane protein</topology>
    </subcellularLocation>
</comment>
<name>G3B4L2_CANTC</name>
<comment type="function">
    <text evidence="12">Cleaves the distal alpha 1,2-linked glucose residue from the Glc(3)Man(9)GlcNAc(2) oligosaccharide precursor.</text>
</comment>
<evidence type="ECO:0000313" key="17">
    <source>
        <dbReference type="Proteomes" id="UP000000707"/>
    </source>
</evidence>
<evidence type="ECO:0000256" key="11">
    <source>
        <dbReference type="ARBA" id="ARBA00038888"/>
    </source>
</evidence>
<dbReference type="HOGENOM" id="CLU_007380_1_0_1"/>
<dbReference type="InterPro" id="IPR008928">
    <property type="entry name" value="6-hairpin_glycosidase_sf"/>
</dbReference>
<comment type="similarity">
    <text evidence="2 12">Belongs to the glycosyl hydrolase 63 family.</text>
</comment>
<dbReference type="PANTHER" id="PTHR10412">
    <property type="entry name" value="MANNOSYL-OLIGOSACCHARIDE GLUCOSIDASE"/>
    <property type="match status" value="1"/>
</dbReference>
<protein>
    <recommendedName>
        <fullName evidence="11 12">Mannosyl-oligosaccharide glucosidase</fullName>
        <ecNumber evidence="11 12">3.2.1.106</ecNumber>
    </recommendedName>
    <alternativeName>
        <fullName evidence="13">Glucosidase I</fullName>
    </alternativeName>
</protein>
<evidence type="ECO:0000259" key="15">
    <source>
        <dbReference type="Pfam" id="PF16923"/>
    </source>
</evidence>
<keyword evidence="5 12" id="KW-0256">Endoplasmic reticulum</keyword>
<dbReference type="EC" id="3.2.1.106" evidence="11 12"/>
<dbReference type="GO" id="GO:0009311">
    <property type="term" value="P:oligosaccharide metabolic process"/>
    <property type="evidence" value="ECO:0007669"/>
    <property type="project" value="UniProtKB-UniRule"/>
</dbReference>
<keyword evidence="9 13" id="KW-0325">Glycoprotein</keyword>
<feature type="domain" description="Glycosyl hydrolase family 63 C-terminal" evidence="14">
    <location>
        <begin position="302"/>
        <end position="801"/>
    </location>
</feature>
<evidence type="ECO:0000256" key="9">
    <source>
        <dbReference type="ARBA" id="ARBA00023180"/>
    </source>
</evidence>
<comment type="pathway">
    <text evidence="13">Glycan metabolism; N-glycan degradation.</text>
</comment>
<dbReference type="KEGG" id="cten:18249441"/>
<dbReference type="Proteomes" id="UP000000707">
    <property type="component" value="Unassembled WGS sequence"/>
</dbReference>
<keyword evidence="3" id="KW-0812">Transmembrane</keyword>
<dbReference type="SUPFAM" id="SSF48208">
    <property type="entry name" value="Six-hairpin glycosidases"/>
    <property type="match status" value="1"/>
</dbReference>
<evidence type="ECO:0000256" key="12">
    <source>
        <dbReference type="RuleBase" id="RU368089"/>
    </source>
</evidence>
<evidence type="ECO:0000256" key="13">
    <source>
        <dbReference type="RuleBase" id="RU369107"/>
    </source>
</evidence>